<dbReference type="STRING" id="112413.SAMN05421854_103194"/>
<name>A0A1I5KHH5_9PSEU</name>
<sequence length="55" mass="5839">MTAVDHIAAPPDPLFLERAATTFVKAADAGLIDADELIWLLGRLRPAALPEGGNR</sequence>
<organism evidence="1 2">
    <name type="scientific">Amycolatopsis rubida</name>
    <dbReference type="NCBI Taxonomy" id="112413"/>
    <lineage>
        <taxon>Bacteria</taxon>
        <taxon>Bacillati</taxon>
        <taxon>Actinomycetota</taxon>
        <taxon>Actinomycetes</taxon>
        <taxon>Pseudonocardiales</taxon>
        <taxon>Pseudonocardiaceae</taxon>
        <taxon>Amycolatopsis</taxon>
    </lineage>
</organism>
<dbReference type="Proteomes" id="UP000199137">
    <property type="component" value="Unassembled WGS sequence"/>
</dbReference>
<gene>
    <name evidence="1" type="ORF">SAMN05421854_103194</name>
</gene>
<dbReference type="EMBL" id="FOWC01000003">
    <property type="protein sequence ID" value="SFO84448.1"/>
    <property type="molecule type" value="Genomic_DNA"/>
</dbReference>
<dbReference type="RefSeq" id="WP_167545321.1">
    <property type="nucleotide sequence ID" value="NZ_FOWC01000003.1"/>
</dbReference>
<dbReference type="AlphaFoldDB" id="A0A1I5KHH5"/>
<proteinExistence type="predicted"/>
<accession>A0A1I5KHH5</accession>
<evidence type="ECO:0000313" key="1">
    <source>
        <dbReference type="EMBL" id="SFO84448.1"/>
    </source>
</evidence>
<protein>
    <submittedName>
        <fullName evidence="1">Uncharacterized protein</fullName>
    </submittedName>
</protein>
<reference evidence="1 2" key="1">
    <citation type="submission" date="2016-10" db="EMBL/GenBank/DDBJ databases">
        <authorList>
            <person name="de Groot N.N."/>
        </authorList>
    </citation>
    <scope>NUCLEOTIDE SEQUENCE [LARGE SCALE GENOMIC DNA]</scope>
    <source>
        <strain evidence="1 2">DSM 44637</strain>
    </source>
</reference>
<evidence type="ECO:0000313" key="2">
    <source>
        <dbReference type="Proteomes" id="UP000199137"/>
    </source>
</evidence>